<evidence type="ECO:0000259" key="1">
    <source>
        <dbReference type="Pfam" id="PF12969"/>
    </source>
</evidence>
<dbReference type="Proteomes" id="UP000184121">
    <property type="component" value="Unassembled WGS sequence"/>
</dbReference>
<feature type="domain" description="DUF3857" evidence="1">
    <location>
        <begin position="70"/>
        <end position="207"/>
    </location>
</feature>
<dbReference type="InterPro" id="IPR024618">
    <property type="entry name" value="DUF3857"/>
</dbReference>
<keyword evidence="3" id="KW-1185">Reference proteome</keyword>
<organism evidence="2 3">
    <name type="scientific">Flavobacterium saccharophilum</name>
    <dbReference type="NCBI Taxonomy" id="29534"/>
    <lineage>
        <taxon>Bacteria</taxon>
        <taxon>Pseudomonadati</taxon>
        <taxon>Bacteroidota</taxon>
        <taxon>Flavobacteriia</taxon>
        <taxon>Flavobacteriales</taxon>
        <taxon>Flavobacteriaceae</taxon>
        <taxon>Flavobacterium</taxon>
    </lineage>
</organism>
<accession>A0A1M7BG03</accession>
<reference evidence="3" key="1">
    <citation type="submission" date="2016-11" db="EMBL/GenBank/DDBJ databases">
        <authorList>
            <person name="Varghese N."/>
            <person name="Submissions S."/>
        </authorList>
    </citation>
    <scope>NUCLEOTIDE SEQUENCE [LARGE SCALE GENOMIC DNA]</scope>
    <source>
        <strain evidence="3">DSM 1811</strain>
    </source>
</reference>
<dbReference type="STRING" id="29534.SAMN05444366_1061"/>
<dbReference type="RefSeq" id="WP_159433450.1">
    <property type="nucleotide sequence ID" value="NZ_FRBY01000001.1"/>
</dbReference>
<dbReference type="AlphaFoldDB" id="A0A1M7BG03"/>
<evidence type="ECO:0000313" key="3">
    <source>
        <dbReference type="Proteomes" id="UP000184121"/>
    </source>
</evidence>
<evidence type="ECO:0000313" key="2">
    <source>
        <dbReference type="EMBL" id="SHL53920.1"/>
    </source>
</evidence>
<dbReference type="EMBL" id="FRBY01000001">
    <property type="protein sequence ID" value="SHL53920.1"/>
    <property type="molecule type" value="Genomic_DNA"/>
</dbReference>
<name>A0A1M7BG03_9FLAO</name>
<protein>
    <recommendedName>
        <fullName evidence="1">DUF3857 domain-containing protein</fullName>
    </recommendedName>
</protein>
<gene>
    <name evidence="2" type="ORF">SAMN05444366_1061</name>
</gene>
<dbReference type="Gene3D" id="2.60.120.1130">
    <property type="match status" value="1"/>
</dbReference>
<proteinExistence type="predicted"/>
<dbReference type="Pfam" id="PF12969">
    <property type="entry name" value="DUF3857"/>
    <property type="match status" value="1"/>
</dbReference>
<dbReference type="Gene3D" id="2.60.40.3140">
    <property type="match status" value="1"/>
</dbReference>
<sequence length="630" mass="73612">MKQLLFFITLFLTQITFSQEEEVKNYKWDENPKFKEIPAEFSSYPAVVLKDYRLYENKVGGYAYKAFIVKHQAIKILTEAGINEYNKVSINNRYVRDYKDLKVRVIKPDGKIEELPKEKILEKEGSKEKQFVFEGVEKGDIIEYYYVIKDYPEFSGSEYFQRDIPVVEAKFQINKIGQAQTYTAAYNGMINQSKDKITIYTASNLPAYKFERNATNLANLAKVYYFLDTSKGYDYISYYNSLNSFADGVNAKSMIKDFVEKFKLNDPALTTDEKIKIIDIYLKENIEIDKQYIYKKALETKKMMPKMVLYFYKDVLDYLKIKYQFTASTDKFDDKFDQEKVVPDALSEILIYIPETKKYLSPFQFWMPYGQPNALSVNNDAVYFNKEDRQQVTYEFKKIENVLMDDNVTKATSNITINDDMETVLVDKKSTYTGYLASYFRYAVKHVSEEKINDFVKNNTFNDIDVEVQKYSFENQEYKNNYDPEKPFTINSDIKVKESWIENAGKNNLITIGKVLGKQTSLHQETNRTNPIVISYPKKNINYINLSIPSGYSVKNVGSLAFNKEIKNANNDVIGLFKSTAKIEGNTVKIAVEEFYNFTYLEKEKYSEYRDLVDALYDFNNASLILTRNN</sequence>
<dbReference type="OrthoDB" id="1153981at2"/>